<evidence type="ECO:0000256" key="3">
    <source>
        <dbReference type="ARBA" id="ARBA00004496"/>
    </source>
</evidence>
<evidence type="ECO:0000313" key="22">
    <source>
        <dbReference type="Proteomes" id="UP001279642"/>
    </source>
</evidence>
<comment type="cofactor">
    <cofactor evidence="1 19">
        <name>FAD</name>
        <dbReference type="ChEBI" id="CHEBI:57692"/>
    </cofactor>
</comment>
<evidence type="ECO:0000256" key="7">
    <source>
        <dbReference type="ARBA" id="ARBA00022490"/>
    </source>
</evidence>
<keyword evidence="16 19" id="KW-0961">Cell wall biogenesis/degradation</keyword>
<dbReference type="NCBIfam" id="NF010480">
    <property type="entry name" value="PRK13905.1"/>
    <property type="match status" value="1"/>
</dbReference>
<feature type="active site" evidence="19">
    <location>
        <position position="296"/>
    </location>
</feature>
<dbReference type="InterPro" id="IPR016166">
    <property type="entry name" value="FAD-bd_PCMH"/>
</dbReference>
<evidence type="ECO:0000256" key="12">
    <source>
        <dbReference type="ARBA" id="ARBA00022960"/>
    </source>
</evidence>
<dbReference type="SUPFAM" id="SSF56194">
    <property type="entry name" value="Uridine diphospho-N-Acetylenolpyruvylglucosamine reductase, MurB, C-terminal domain"/>
    <property type="match status" value="1"/>
</dbReference>
<dbReference type="PANTHER" id="PTHR21071:SF4">
    <property type="entry name" value="UDP-N-ACETYLENOLPYRUVOYLGLUCOSAMINE REDUCTASE"/>
    <property type="match status" value="1"/>
</dbReference>
<dbReference type="PANTHER" id="PTHR21071">
    <property type="entry name" value="UDP-N-ACETYLENOLPYRUVOYLGLUCOSAMINE REDUCTASE"/>
    <property type="match status" value="1"/>
</dbReference>
<dbReference type="NCBIfam" id="TIGR00179">
    <property type="entry name" value="murB"/>
    <property type="match status" value="1"/>
</dbReference>
<evidence type="ECO:0000256" key="18">
    <source>
        <dbReference type="ARBA" id="ARBA00048914"/>
    </source>
</evidence>
<dbReference type="SUPFAM" id="SSF56176">
    <property type="entry name" value="FAD-binding/transporter-associated domain-like"/>
    <property type="match status" value="1"/>
</dbReference>
<comment type="catalytic activity">
    <reaction evidence="18 19">
        <text>UDP-N-acetyl-alpha-D-muramate + NADP(+) = UDP-N-acetyl-3-O-(1-carboxyvinyl)-alpha-D-glucosamine + NADPH + H(+)</text>
        <dbReference type="Rhea" id="RHEA:12248"/>
        <dbReference type="ChEBI" id="CHEBI:15378"/>
        <dbReference type="ChEBI" id="CHEBI:57783"/>
        <dbReference type="ChEBI" id="CHEBI:58349"/>
        <dbReference type="ChEBI" id="CHEBI:68483"/>
        <dbReference type="ChEBI" id="CHEBI:70757"/>
        <dbReference type="EC" id="1.3.1.98"/>
    </reaction>
</comment>
<evidence type="ECO:0000256" key="8">
    <source>
        <dbReference type="ARBA" id="ARBA00022618"/>
    </source>
</evidence>
<comment type="function">
    <text evidence="2 19">Cell wall formation.</text>
</comment>
<comment type="pathway">
    <text evidence="4 19">Cell wall biogenesis; peptidoglycan biosynthesis.</text>
</comment>
<evidence type="ECO:0000256" key="1">
    <source>
        <dbReference type="ARBA" id="ARBA00001974"/>
    </source>
</evidence>
<keyword evidence="22" id="KW-1185">Reference proteome</keyword>
<sequence>MAAMRTSGLLDRLPPVRGRLTEGASLANVTWFRVGGPAEVLFKPADLEDLRAFIAAKPADIPVTVLGVGSNLLVRDGGIPGVVIRLGRAFADIRIEADRVIAGAAALDLNVALAARDAGLGGLEFLSGIPGTIGGALRMNAGAYGSDVSAVLESATAIDESGHLRRLDRSSMGFTYRHSAIAEDWIFVGAEFVGAPESPATVHERIQEIQRSRVESQPIRARTGGSTFVNPTPQRAWELVDAAGCRGLKVGGAMVSEKHCNFLINTGTATAAEIEALGEEVRRRVREHSGINLQWEIKRIGLAADAPNAIAMKDQA</sequence>
<keyword evidence="10 19" id="KW-0274">FAD</keyword>
<evidence type="ECO:0000313" key="21">
    <source>
        <dbReference type="EMBL" id="MDY0881283.1"/>
    </source>
</evidence>
<dbReference type="Gene3D" id="3.30.43.10">
    <property type="entry name" value="Uridine Diphospho-n-acetylenolpyruvylglucosamine Reductase, domain 2"/>
    <property type="match status" value="1"/>
</dbReference>
<evidence type="ECO:0000256" key="19">
    <source>
        <dbReference type="HAMAP-Rule" id="MF_00037"/>
    </source>
</evidence>
<accession>A0ABU5E6V0</accession>
<evidence type="ECO:0000256" key="15">
    <source>
        <dbReference type="ARBA" id="ARBA00023306"/>
    </source>
</evidence>
<feature type="domain" description="FAD-binding PCMH-type" evidence="20">
    <location>
        <begin position="33"/>
        <end position="197"/>
    </location>
</feature>
<keyword evidence="14 19" id="KW-0560">Oxidoreductase</keyword>
<dbReference type="PROSITE" id="PS51387">
    <property type="entry name" value="FAD_PCMH"/>
    <property type="match status" value="1"/>
</dbReference>
<dbReference type="InterPro" id="IPR003170">
    <property type="entry name" value="MurB"/>
</dbReference>
<keyword evidence="15 19" id="KW-0131">Cell cycle</keyword>
<dbReference type="Gene3D" id="3.30.465.10">
    <property type="match status" value="1"/>
</dbReference>
<evidence type="ECO:0000259" key="20">
    <source>
        <dbReference type="PROSITE" id="PS51387"/>
    </source>
</evidence>
<dbReference type="InterPro" id="IPR011601">
    <property type="entry name" value="MurB_C"/>
</dbReference>
<comment type="subcellular location">
    <subcellularLocation>
        <location evidence="3 19">Cytoplasm</location>
    </subcellularLocation>
</comment>
<comment type="similarity">
    <text evidence="19">Belongs to the MurB family.</text>
</comment>
<dbReference type="Pfam" id="PF02873">
    <property type="entry name" value="MurB_C"/>
    <property type="match status" value="1"/>
</dbReference>
<keyword evidence="9 19" id="KW-0285">Flavoprotein</keyword>
<gene>
    <name evidence="19 21" type="primary">murB</name>
    <name evidence="21" type="ORF">SMD27_00365</name>
</gene>
<dbReference type="InterPro" id="IPR016167">
    <property type="entry name" value="FAD-bd_PCMH_sub1"/>
</dbReference>
<dbReference type="Pfam" id="PF01565">
    <property type="entry name" value="FAD_binding_4"/>
    <property type="match status" value="1"/>
</dbReference>
<evidence type="ECO:0000256" key="16">
    <source>
        <dbReference type="ARBA" id="ARBA00023316"/>
    </source>
</evidence>
<keyword evidence="11 19" id="KW-0521">NADP</keyword>
<feature type="active site" description="Proton donor" evidence="19">
    <location>
        <position position="226"/>
    </location>
</feature>
<keyword evidence="8 19" id="KW-0132">Cell division</keyword>
<name>A0ABU5E6V0_9PROT</name>
<feature type="active site" evidence="19">
    <location>
        <position position="177"/>
    </location>
</feature>
<dbReference type="InterPro" id="IPR036318">
    <property type="entry name" value="FAD-bd_PCMH-like_sf"/>
</dbReference>
<evidence type="ECO:0000256" key="6">
    <source>
        <dbReference type="ARBA" id="ARBA00015188"/>
    </source>
</evidence>
<evidence type="ECO:0000256" key="9">
    <source>
        <dbReference type="ARBA" id="ARBA00022630"/>
    </source>
</evidence>
<evidence type="ECO:0000256" key="11">
    <source>
        <dbReference type="ARBA" id="ARBA00022857"/>
    </source>
</evidence>
<evidence type="ECO:0000256" key="13">
    <source>
        <dbReference type="ARBA" id="ARBA00022984"/>
    </source>
</evidence>
<evidence type="ECO:0000256" key="2">
    <source>
        <dbReference type="ARBA" id="ARBA00003921"/>
    </source>
</evidence>
<keyword evidence="13 19" id="KW-0573">Peptidoglycan synthesis</keyword>
<comment type="caution">
    <text evidence="21">The sequence shown here is derived from an EMBL/GenBank/DDBJ whole genome shotgun (WGS) entry which is preliminary data.</text>
</comment>
<evidence type="ECO:0000256" key="10">
    <source>
        <dbReference type="ARBA" id="ARBA00022827"/>
    </source>
</evidence>
<evidence type="ECO:0000256" key="4">
    <source>
        <dbReference type="ARBA" id="ARBA00004752"/>
    </source>
</evidence>
<evidence type="ECO:0000256" key="5">
    <source>
        <dbReference type="ARBA" id="ARBA00012518"/>
    </source>
</evidence>
<keyword evidence="12 19" id="KW-0133">Cell shape</keyword>
<organism evidence="21 22">
    <name type="scientific">Dongia soli</name>
    <dbReference type="NCBI Taxonomy" id="600628"/>
    <lineage>
        <taxon>Bacteria</taxon>
        <taxon>Pseudomonadati</taxon>
        <taxon>Pseudomonadota</taxon>
        <taxon>Alphaproteobacteria</taxon>
        <taxon>Rhodospirillales</taxon>
        <taxon>Dongiaceae</taxon>
        <taxon>Dongia</taxon>
    </lineage>
</organism>
<protein>
    <recommendedName>
        <fullName evidence="6 19">UDP-N-acetylenolpyruvoylglucosamine reductase</fullName>
        <ecNumber evidence="5 19">1.3.1.98</ecNumber>
    </recommendedName>
    <alternativeName>
        <fullName evidence="17 19">UDP-N-acetylmuramate dehydrogenase</fullName>
    </alternativeName>
</protein>
<dbReference type="EMBL" id="JAXCLW010000001">
    <property type="protein sequence ID" value="MDY0881283.1"/>
    <property type="molecule type" value="Genomic_DNA"/>
</dbReference>
<dbReference type="HAMAP" id="MF_00037">
    <property type="entry name" value="MurB"/>
    <property type="match status" value="1"/>
</dbReference>
<dbReference type="InterPro" id="IPR036635">
    <property type="entry name" value="MurB_C_sf"/>
</dbReference>
<dbReference type="Proteomes" id="UP001279642">
    <property type="component" value="Unassembled WGS sequence"/>
</dbReference>
<reference evidence="21 22" key="1">
    <citation type="journal article" date="2016" name="Antonie Van Leeuwenhoek">
        <title>Dongia soli sp. nov., isolated from soil from Dokdo, Korea.</title>
        <authorList>
            <person name="Kim D.U."/>
            <person name="Lee H."/>
            <person name="Kim H."/>
            <person name="Kim S.G."/>
            <person name="Ka J.O."/>
        </authorList>
    </citation>
    <scope>NUCLEOTIDE SEQUENCE [LARGE SCALE GENOMIC DNA]</scope>
    <source>
        <strain evidence="21 22">D78</strain>
    </source>
</reference>
<evidence type="ECO:0000256" key="17">
    <source>
        <dbReference type="ARBA" id="ARBA00031026"/>
    </source>
</evidence>
<keyword evidence="7 19" id="KW-0963">Cytoplasm</keyword>
<dbReference type="EC" id="1.3.1.98" evidence="5 19"/>
<dbReference type="GO" id="GO:0008762">
    <property type="term" value="F:UDP-N-acetylmuramate dehydrogenase activity"/>
    <property type="evidence" value="ECO:0007669"/>
    <property type="project" value="UniProtKB-EC"/>
</dbReference>
<dbReference type="InterPro" id="IPR006094">
    <property type="entry name" value="Oxid_FAD_bind_N"/>
</dbReference>
<dbReference type="Gene3D" id="3.90.78.10">
    <property type="entry name" value="UDP-N-acetylenolpyruvoylglucosamine reductase, C-terminal domain"/>
    <property type="match status" value="1"/>
</dbReference>
<dbReference type="InterPro" id="IPR016169">
    <property type="entry name" value="FAD-bd_PCMH_sub2"/>
</dbReference>
<evidence type="ECO:0000256" key="14">
    <source>
        <dbReference type="ARBA" id="ARBA00023002"/>
    </source>
</evidence>
<proteinExistence type="inferred from homology"/>